<feature type="repeat" description="RCC1" evidence="2">
    <location>
        <begin position="229"/>
        <end position="279"/>
    </location>
</feature>
<dbReference type="Gene3D" id="2.130.10.30">
    <property type="entry name" value="Regulator of chromosome condensation 1/beta-lactamase-inhibitor protein II"/>
    <property type="match status" value="1"/>
</dbReference>
<organism evidence="4 5">
    <name type="scientific">Chionoecetes opilio</name>
    <name type="common">Atlantic snow crab</name>
    <name type="synonym">Cancer opilio</name>
    <dbReference type="NCBI Taxonomy" id="41210"/>
    <lineage>
        <taxon>Eukaryota</taxon>
        <taxon>Metazoa</taxon>
        <taxon>Ecdysozoa</taxon>
        <taxon>Arthropoda</taxon>
        <taxon>Crustacea</taxon>
        <taxon>Multicrustacea</taxon>
        <taxon>Malacostraca</taxon>
        <taxon>Eumalacostraca</taxon>
        <taxon>Eucarida</taxon>
        <taxon>Decapoda</taxon>
        <taxon>Pleocyemata</taxon>
        <taxon>Brachyura</taxon>
        <taxon>Eubrachyura</taxon>
        <taxon>Majoidea</taxon>
        <taxon>Majidae</taxon>
        <taxon>Chionoecetes</taxon>
    </lineage>
</organism>
<dbReference type="InterPro" id="IPR000210">
    <property type="entry name" value="BTB/POZ_dom"/>
</dbReference>
<comment type="caution">
    <text evidence="4">The sequence shown here is derived from an EMBL/GenBank/DDBJ whole genome shotgun (WGS) entry which is preliminary data.</text>
</comment>
<accession>A0A8J8WML5</accession>
<feature type="repeat" description="RCC1" evidence="2">
    <location>
        <begin position="177"/>
        <end position="228"/>
    </location>
</feature>
<evidence type="ECO:0000256" key="2">
    <source>
        <dbReference type="PROSITE-ProRule" id="PRU00235"/>
    </source>
</evidence>
<evidence type="ECO:0000313" key="5">
    <source>
        <dbReference type="Proteomes" id="UP000770661"/>
    </source>
</evidence>
<dbReference type="EMBL" id="JACEEZ010026447">
    <property type="protein sequence ID" value="KAG0692759.1"/>
    <property type="molecule type" value="Genomic_DNA"/>
</dbReference>
<dbReference type="PRINTS" id="PR00633">
    <property type="entry name" value="RCCNDNSATION"/>
</dbReference>
<dbReference type="PROSITE" id="PS50097">
    <property type="entry name" value="BTB"/>
    <property type="match status" value="1"/>
</dbReference>
<dbReference type="Pfam" id="PF00415">
    <property type="entry name" value="RCC1"/>
    <property type="match status" value="4"/>
</dbReference>
<evidence type="ECO:0000259" key="3">
    <source>
        <dbReference type="PROSITE" id="PS50097"/>
    </source>
</evidence>
<keyword evidence="1" id="KW-0677">Repeat</keyword>
<dbReference type="PROSITE" id="PS00626">
    <property type="entry name" value="RCC1_2"/>
    <property type="match status" value="1"/>
</dbReference>
<dbReference type="PANTHER" id="PTHR22872">
    <property type="entry name" value="BTK-BINDING PROTEIN-RELATED"/>
    <property type="match status" value="1"/>
</dbReference>
<dbReference type="SUPFAM" id="SSF54695">
    <property type="entry name" value="POZ domain"/>
    <property type="match status" value="1"/>
</dbReference>
<feature type="domain" description="BTB" evidence="3">
    <location>
        <begin position="347"/>
        <end position="386"/>
    </location>
</feature>
<dbReference type="InterPro" id="IPR051625">
    <property type="entry name" value="Signaling_Regulatory_Domain"/>
</dbReference>
<keyword evidence="5" id="KW-1185">Reference proteome</keyword>
<sequence>MELEKWPIFSLLKPDFVEKMKLACVFGEMSGTVAVPGLDVLWWGLDKSTQVTTRPETGNMGNEAIIVTKDDDVYALGFNGAGCLGVGDQNSTMEPRKIEPLCQKKVKGIAYGSGPHVLAYTESGELYSWGHNGYCQLGNGSTNQGLTPYLVTTHLHNKRVTRIAAGSHHSLALTEEGEVYGWGLNSSGQLGLGNNVNQHNPSRVTALQGVVTTKIVCGYSHTLALSDEGSLWAWGANSYGQLGTGNKANQCAPARVAQELGRIVDIASLHCCSLSAAMTQNSKIYFWGHCKGQSVVAPMETGFSSLHEVFALWASPSVTYEPLHVTAFTRSSLAQAMSLALDDEETADVVFVVDDRRIRAHRAVLKIRCQYFRNMFQEHWKENNLE</sequence>
<protein>
    <submittedName>
        <fullName evidence="4">RCC1 and BTB domain-containing protein 1</fullName>
    </submittedName>
</protein>
<dbReference type="SUPFAM" id="SSF50985">
    <property type="entry name" value="RCC1/BLIP-II"/>
    <property type="match status" value="1"/>
</dbReference>
<dbReference type="AlphaFoldDB" id="A0A8J8WML5"/>
<gene>
    <name evidence="4" type="primary">RCBTB1</name>
    <name evidence="4" type="ORF">GWK47_027761</name>
</gene>
<dbReference type="InterPro" id="IPR011333">
    <property type="entry name" value="SKP1/BTB/POZ_sf"/>
</dbReference>
<feature type="repeat" description="RCC1" evidence="2">
    <location>
        <begin position="71"/>
        <end position="122"/>
    </location>
</feature>
<proteinExistence type="predicted"/>
<dbReference type="Pfam" id="PF00651">
    <property type="entry name" value="BTB"/>
    <property type="match status" value="1"/>
</dbReference>
<dbReference type="InterPro" id="IPR000408">
    <property type="entry name" value="Reg_chr_condens"/>
</dbReference>
<evidence type="ECO:0000313" key="4">
    <source>
        <dbReference type="EMBL" id="KAG0692759.1"/>
    </source>
</evidence>
<dbReference type="Gene3D" id="3.30.710.10">
    <property type="entry name" value="Potassium Channel Kv1.1, Chain A"/>
    <property type="match status" value="1"/>
</dbReference>
<feature type="repeat" description="RCC1" evidence="2">
    <location>
        <begin position="124"/>
        <end position="176"/>
    </location>
</feature>
<reference evidence="4" key="1">
    <citation type="submission" date="2020-07" db="EMBL/GenBank/DDBJ databases">
        <title>The High-quality genome of the commercially important snow crab, Chionoecetes opilio.</title>
        <authorList>
            <person name="Jeong J.-H."/>
            <person name="Ryu S."/>
        </authorList>
    </citation>
    <scope>NUCLEOTIDE SEQUENCE</scope>
    <source>
        <strain evidence="4">MADBK_172401_WGS</strain>
        <tissue evidence="4">Digestive gland</tissue>
    </source>
</reference>
<dbReference type="PROSITE" id="PS50012">
    <property type="entry name" value="RCC1_3"/>
    <property type="match status" value="4"/>
</dbReference>
<dbReference type="Proteomes" id="UP000770661">
    <property type="component" value="Unassembled WGS sequence"/>
</dbReference>
<dbReference type="OrthoDB" id="5981550at2759"/>
<evidence type="ECO:0000256" key="1">
    <source>
        <dbReference type="ARBA" id="ARBA00022737"/>
    </source>
</evidence>
<dbReference type="PANTHER" id="PTHR22872:SF10">
    <property type="entry name" value="ULTRAVIOLET-B RECEPTOR UVR8"/>
    <property type="match status" value="1"/>
</dbReference>
<dbReference type="InterPro" id="IPR009091">
    <property type="entry name" value="RCC1/BLIP-II"/>
</dbReference>
<name>A0A8J8WML5_CHIOP</name>